<dbReference type="Gene3D" id="2.10.25.10">
    <property type="entry name" value="Laminin"/>
    <property type="match status" value="1"/>
</dbReference>
<name>A0A6J2VPY5_CHACN</name>
<feature type="domain" description="MAM" evidence="14">
    <location>
        <begin position="428"/>
        <end position="595"/>
    </location>
</feature>
<feature type="disulfide bond" evidence="11">
    <location>
        <begin position="1490"/>
        <end position="1505"/>
    </location>
</feature>
<feature type="disulfide bond" evidence="11">
    <location>
        <begin position="45"/>
        <end position="63"/>
    </location>
</feature>
<dbReference type="Pfam" id="PF00057">
    <property type="entry name" value="Ldl_recept_a"/>
    <property type="match status" value="7"/>
</dbReference>
<dbReference type="PROSITE" id="PS00022">
    <property type="entry name" value="EGF_1"/>
    <property type="match status" value="1"/>
</dbReference>
<feature type="disulfide bond" evidence="11">
    <location>
        <begin position="38"/>
        <end position="50"/>
    </location>
</feature>
<reference evidence="16" key="1">
    <citation type="submission" date="2025-08" db="UniProtKB">
        <authorList>
            <consortium name="RefSeq"/>
        </authorList>
    </citation>
    <scope>IDENTIFICATION</scope>
</reference>
<dbReference type="PROSITE" id="PS50068">
    <property type="entry name" value="LDLRA_2"/>
    <property type="match status" value="9"/>
</dbReference>
<feature type="disulfide bond" evidence="11">
    <location>
        <begin position="642"/>
        <end position="657"/>
    </location>
</feature>
<feature type="disulfide bond" evidence="11">
    <location>
        <begin position="835"/>
        <end position="847"/>
    </location>
</feature>
<evidence type="ECO:0000259" key="13">
    <source>
        <dbReference type="PROSITE" id="PS50026"/>
    </source>
</evidence>
<dbReference type="RefSeq" id="XP_030635015.1">
    <property type="nucleotide sequence ID" value="XM_030779155.1"/>
</dbReference>
<feature type="disulfide bond" evidence="11">
    <location>
        <begin position="842"/>
        <end position="860"/>
    </location>
</feature>
<dbReference type="FunFam" id="2.60.120.200:FF:000182">
    <property type="entry name" value="MAM and LDL-receptor class A domain-containing protein 1"/>
    <property type="match status" value="1"/>
</dbReference>
<dbReference type="GO" id="GO:0012505">
    <property type="term" value="C:endomembrane system"/>
    <property type="evidence" value="ECO:0007669"/>
    <property type="project" value="UniProtKB-SubCell"/>
</dbReference>
<evidence type="ECO:0000259" key="14">
    <source>
        <dbReference type="PROSITE" id="PS50060"/>
    </source>
</evidence>
<feature type="domain" description="MAM" evidence="14">
    <location>
        <begin position="876"/>
        <end position="1035"/>
    </location>
</feature>
<dbReference type="FunFam" id="4.10.400.10:FF:000045">
    <property type="entry name" value="Low-density lipoprotein receptor-related protein 2"/>
    <property type="match status" value="1"/>
</dbReference>
<evidence type="ECO:0000256" key="4">
    <source>
        <dbReference type="ARBA" id="ARBA00022737"/>
    </source>
</evidence>
<evidence type="ECO:0000313" key="16">
    <source>
        <dbReference type="RefSeq" id="XP_030635015.1"/>
    </source>
</evidence>
<dbReference type="InterPro" id="IPR000742">
    <property type="entry name" value="EGF"/>
</dbReference>
<evidence type="ECO:0000256" key="6">
    <source>
        <dbReference type="ARBA" id="ARBA00023136"/>
    </source>
</evidence>
<evidence type="ECO:0000256" key="9">
    <source>
        <dbReference type="ARBA" id="ARBA00023180"/>
    </source>
</evidence>
<comment type="subcellular location">
    <subcellularLocation>
        <location evidence="2">Endomembrane system</location>
    </subcellularLocation>
    <subcellularLocation>
        <location evidence="1">Membrane</location>
        <topology evidence="1">Single-pass membrane protein</topology>
    </subcellularLocation>
</comment>
<dbReference type="InterPro" id="IPR036055">
    <property type="entry name" value="LDL_receptor-like_sf"/>
</dbReference>
<feature type="disulfide bond" evidence="10">
    <location>
        <begin position="1619"/>
        <end position="1628"/>
    </location>
</feature>
<feature type="disulfide bond" evidence="11">
    <location>
        <begin position="1538"/>
        <end position="1553"/>
    </location>
</feature>
<evidence type="ECO:0000256" key="5">
    <source>
        <dbReference type="ARBA" id="ARBA00022989"/>
    </source>
</evidence>
<keyword evidence="15" id="KW-1185">Reference proteome</keyword>
<dbReference type="GeneID" id="115816186"/>
<dbReference type="InterPro" id="IPR002172">
    <property type="entry name" value="LDrepeatLR_classA_rpt"/>
</dbReference>
<feature type="disulfide bond" evidence="11">
    <location>
        <begin position="1519"/>
        <end position="1531"/>
    </location>
</feature>
<keyword evidence="4" id="KW-0677">Repeat</keyword>
<feature type="disulfide bond" evidence="11">
    <location>
        <begin position="409"/>
        <end position="424"/>
    </location>
</feature>
<dbReference type="InterPro" id="IPR023415">
    <property type="entry name" value="LDLR_class-A_CS"/>
</dbReference>
<feature type="domain" description="MAM" evidence="14">
    <location>
        <begin position="217"/>
        <end position="381"/>
    </location>
</feature>
<gene>
    <name evidence="16" type="primary">malrd1</name>
</gene>
<organism evidence="15 16">
    <name type="scientific">Chanos chanos</name>
    <name type="common">Milkfish</name>
    <name type="synonym">Mugil chanos</name>
    <dbReference type="NCBI Taxonomy" id="29144"/>
    <lineage>
        <taxon>Eukaryota</taxon>
        <taxon>Metazoa</taxon>
        <taxon>Chordata</taxon>
        <taxon>Craniata</taxon>
        <taxon>Vertebrata</taxon>
        <taxon>Euteleostomi</taxon>
        <taxon>Actinopterygii</taxon>
        <taxon>Neopterygii</taxon>
        <taxon>Teleostei</taxon>
        <taxon>Ostariophysi</taxon>
        <taxon>Gonorynchiformes</taxon>
        <taxon>Chanidae</taxon>
        <taxon>Chanos</taxon>
    </lineage>
</organism>
<proteinExistence type="predicted"/>
<dbReference type="CDD" id="cd00112">
    <property type="entry name" value="LDLa"/>
    <property type="match status" value="8"/>
</dbReference>
<dbReference type="PRINTS" id="PR00261">
    <property type="entry name" value="LDLRECEPTOR"/>
</dbReference>
<feature type="domain" description="MAM" evidence="14">
    <location>
        <begin position="660"/>
        <end position="827"/>
    </location>
</feature>
<dbReference type="Proteomes" id="UP000504632">
    <property type="component" value="Chromosome 7"/>
</dbReference>
<keyword evidence="5 12" id="KW-1133">Transmembrane helix</keyword>
<dbReference type="Gene3D" id="2.60.120.200">
    <property type="match status" value="7"/>
</dbReference>
<feature type="disulfide bond" evidence="11">
    <location>
        <begin position="1059"/>
        <end position="1077"/>
    </location>
</feature>
<dbReference type="SUPFAM" id="SSF57196">
    <property type="entry name" value="EGF/Laminin"/>
    <property type="match status" value="1"/>
</dbReference>
<evidence type="ECO:0000256" key="7">
    <source>
        <dbReference type="ARBA" id="ARBA00023157"/>
    </source>
</evidence>
<dbReference type="CDD" id="cd06263">
    <property type="entry name" value="MAM"/>
    <property type="match status" value="6"/>
</dbReference>
<feature type="disulfide bond" evidence="11">
    <location>
        <begin position="1271"/>
        <end position="1286"/>
    </location>
</feature>
<keyword evidence="8" id="KW-0675">Receptor</keyword>
<evidence type="ECO:0000256" key="3">
    <source>
        <dbReference type="ARBA" id="ARBA00022692"/>
    </source>
</evidence>
<dbReference type="CTD" id="340895"/>
<dbReference type="InterPro" id="IPR051560">
    <property type="entry name" value="MAM_domain-containing"/>
</dbReference>
<feature type="domain" description="MAM" evidence="14">
    <location>
        <begin position="1294"/>
        <end position="1459"/>
    </location>
</feature>
<dbReference type="Pfam" id="PF00629">
    <property type="entry name" value="MAM"/>
    <property type="match status" value="7"/>
</dbReference>
<dbReference type="PROSITE" id="PS50060">
    <property type="entry name" value="MAM_2"/>
    <property type="match status" value="7"/>
</dbReference>
<keyword evidence="6 12" id="KW-0472">Membrane</keyword>
<dbReference type="FunCoup" id="A0A6J2VPY5">
    <property type="interactions" value="818"/>
</dbReference>
<dbReference type="PANTHER" id="PTHR23282">
    <property type="entry name" value="APICAL ENDOSOMAL GLYCOPROTEIN PRECURSOR"/>
    <property type="match status" value="1"/>
</dbReference>
<dbReference type="SMART" id="SM00137">
    <property type="entry name" value="MAM"/>
    <property type="match status" value="7"/>
</dbReference>
<feature type="disulfide bond" evidence="11">
    <location>
        <begin position="1526"/>
        <end position="1544"/>
    </location>
</feature>
<feature type="disulfide bond" evidence="11">
    <location>
        <begin position="1052"/>
        <end position="1064"/>
    </location>
</feature>
<evidence type="ECO:0000256" key="2">
    <source>
        <dbReference type="ARBA" id="ARBA00004308"/>
    </source>
</evidence>
<dbReference type="GO" id="GO:0016020">
    <property type="term" value="C:membrane"/>
    <property type="evidence" value="ECO:0007669"/>
    <property type="project" value="UniProtKB-SubCell"/>
</dbReference>
<dbReference type="InterPro" id="IPR000998">
    <property type="entry name" value="MAM_dom"/>
</dbReference>
<dbReference type="InterPro" id="IPR013320">
    <property type="entry name" value="ConA-like_dom_sf"/>
</dbReference>
<dbReference type="InParanoid" id="A0A6J2VPY5"/>
<sequence length="1723" mass="190365">MAADSITMQSELLVAGLHPLAVVLWRKCWSGMQMSQACSEGEFTCVSGQCVSKDLVCDFTEDCEDNSDEEDCEGTERCDFEGGFCHFQTSPHTETGWTRTGGHTGIGPRLDHNGSPSGHFLTLHSASGEKVSASLTSPVFLPSLSCRLTFYYHIGQVDGTLDILSQTNTTGVVISGWVNVFKQVVIRGVINNSTDTSAALAIDDLSFSPDCVPAAAVHCDFEETSCGWYEYATGDGFDWVKTSVAELPSEYQHLAPPQDHTTNSSMGHFMFVLKNSSSFTQLALLRSPKFGQAAAGCTMTFWHYNSGLSVGAAEMALHIDGMDKFTVLWRTLYHQGNVWHPVTVQIGRQTRPFQLSLAKLSLGVYDGISALDDITFHNCSLPLAQESCVDSSQFQCLTTGACVDRLQVCDLVDDCGDGSDESNCDEGFMCNFEEGLCDWTQEHESDIFDWTLIQGPTPTLNTGPFKDHTLSNIDGHYLYIESSAPQHFKDTAVLVSRPIQPALWRIDNTQTCVFRFHYHMFGKHIFRLAVYLRTQSTERGSLLWVRYGDQGNLWHKKTLYLNSARPFQILIEGTVGDDFAGDIAIDDLSFLGCKPYNGDLPSAQPSTPTPPPAVSTALPHSCPEGQFVCNAYGECVNQSQVCDFRFDCSDGSDEQYCVKEVCDFEGDELCGWYLGHPAPPVPLHAFRWLTGQGESIHHGEEYHRPVNDHTLGTPQGWYMYADSSNGGYGQTTDLQTPLITATGPQCTLGFWFYMCGFTVGTLQVFITSENVTHEVWSQTRSPGNQWRWAEVYIGIRHNFQVILRAKRGVSYMGDVVVDDVVFRGCAPMLPPDRPCSREEFACANGNCISQDNLCDFIDHCGDGSDEDHYICKGFRGRCNFEFDLCSWRQSHEDDVDWMIKAENTPTLGTGPAVDHTLRDPTGHYLYLEGSFPHVHGDTARVAGPLLSHRSKNCKMVFYLHMMGEGIGTLNVYLLTHSSNVLLLSLSAEQGNYWTRQEVLLSSTEHFWVVFEGKVGKTGRGDICIDDITFSPGCLLSNLLERDEATPPPSGSCPLGSSQCDNGRCFRPEQSCDFTDDCGDGTDERDCGTSCTFENGQCGWKRSLADNFEWTLGVGSVQSIRPPYDHTLKNENGHFVYIEATPVGLKGDKAHLKSSVWKESSATCKLSFWYYISQKATGIIRLSVKTENELKEVWKEQGKQAEWRRAEVPLRKLRNFELIFEGVRSRDVSGGAALDDLEFIDCAPSAVGPGSCPLATDFVCNNGACIESHLVCDSKADCSDESDEMDCNLILGLPGDCDFNMPADLWELSCQLIQDSDDDFDWTVGYGRLSTGTGPLTDHSLDGKGGYLYINSSGNREGDVARVTTNNEFPASVGMCRVRFWFHMLGSERMGTLKVYTVGQSGTPLLMWVENRNRGDRWHYASVILSNTMPFRVTFQAEVGGDQLSDIALDDISFTPECGGGGPGTPAPLVCANEEFQCVYLPECIPLSWRCDGEPDCVDRSDEEGCPVISPGTVPPQEHCGPSQFQCGDHSCLPALLRCDKVSDCPDGEDEHDCYLQQCKDGELVCESEAECIPYHNRCDGTVNCPRFRSDESSCHECPAGYCLNGGTCLVEKYGPICLCQSDWTGNRCQVKGKPQQPTTSVPETGEDTVYAGISVALVLLAFAVGVTFLFLFLRKRTAKDPCLIDNDELENSQFNWRLQDSFAKDGKLSFPNPLYKESTSSDA</sequence>
<dbReference type="PROSITE" id="PS01209">
    <property type="entry name" value="LDLRA_1"/>
    <property type="match status" value="6"/>
</dbReference>
<evidence type="ECO:0000256" key="1">
    <source>
        <dbReference type="ARBA" id="ARBA00004167"/>
    </source>
</evidence>
<dbReference type="SUPFAM" id="SSF49899">
    <property type="entry name" value="Concanavalin A-like lectins/glucanases"/>
    <property type="match status" value="7"/>
</dbReference>
<protein>
    <submittedName>
        <fullName evidence="16">MAM and LDL-receptor class A domain-containing protein 1</fullName>
    </submittedName>
</protein>
<feature type="domain" description="EGF-like" evidence="13">
    <location>
        <begin position="1595"/>
        <end position="1629"/>
    </location>
</feature>
<evidence type="ECO:0000256" key="11">
    <source>
        <dbReference type="PROSITE-ProRule" id="PRU00124"/>
    </source>
</evidence>
<dbReference type="SMART" id="SM00181">
    <property type="entry name" value="EGF"/>
    <property type="match status" value="1"/>
</dbReference>
<keyword evidence="9" id="KW-0325">Glycoprotein</keyword>
<dbReference type="PANTHER" id="PTHR23282:SF140">
    <property type="entry name" value="MAM AND LDL-RECEPTOR CLASS A DOMAIN-CONTAINING PROTEIN 1"/>
    <property type="match status" value="1"/>
</dbReference>
<feature type="domain" description="MAM" evidence="14">
    <location>
        <begin position="1088"/>
        <end position="1243"/>
    </location>
</feature>
<evidence type="ECO:0000256" key="12">
    <source>
        <dbReference type="SAM" id="Phobius"/>
    </source>
</evidence>
<evidence type="ECO:0000313" key="15">
    <source>
        <dbReference type="Proteomes" id="UP000504632"/>
    </source>
</evidence>
<dbReference type="SUPFAM" id="SSF57424">
    <property type="entry name" value="LDL receptor-like module"/>
    <property type="match status" value="8"/>
</dbReference>
<dbReference type="Gene3D" id="4.10.400.10">
    <property type="entry name" value="Low-density Lipoprotein Receptor"/>
    <property type="match status" value="9"/>
</dbReference>
<evidence type="ECO:0000256" key="8">
    <source>
        <dbReference type="ARBA" id="ARBA00023170"/>
    </source>
</evidence>
<keyword evidence="3 12" id="KW-0812">Transmembrane</keyword>
<keyword evidence="10" id="KW-0245">EGF-like domain</keyword>
<dbReference type="PROSITE" id="PS50026">
    <property type="entry name" value="EGF_3"/>
    <property type="match status" value="1"/>
</dbReference>
<feature type="disulfide bond" evidence="11">
    <location>
        <begin position="1259"/>
        <end position="1277"/>
    </location>
</feature>
<feature type="disulfide bond" evidence="11">
    <location>
        <begin position="1071"/>
        <end position="1086"/>
    </location>
</feature>
<comment type="caution">
    <text evidence="10">Lacks conserved residue(s) required for the propagation of feature annotation.</text>
</comment>
<dbReference type="OrthoDB" id="412155at2759"/>
<feature type="disulfide bond" evidence="11">
    <location>
        <begin position="57"/>
        <end position="72"/>
    </location>
</feature>
<feature type="transmembrane region" description="Helical" evidence="12">
    <location>
        <begin position="1649"/>
        <end position="1673"/>
    </location>
</feature>
<feature type="domain" description="MAM" evidence="14">
    <location>
        <begin position="76"/>
        <end position="156"/>
    </location>
</feature>
<keyword evidence="7 10" id="KW-1015">Disulfide bond</keyword>
<dbReference type="SMART" id="SM00192">
    <property type="entry name" value="LDLa"/>
    <property type="match status" value="9"/>
</dbReference>
<accession>A0A6J2VPY5</accession>
<evidence type="ECO:0000256" key="10">
    <source>
        <dbReference type="PROSITE-ProRule" id="PRU00076"/>
    </source>
</evidence>